<evidence type="ECO:0000256" key="12">
    <source>
        <dbReference type="ARBA" id="ARBA00022801"/>
    </source>
</evidence>
<dbReference type="PANTHER" id="PTHR10954:SF18">
    <property type="entry name" value="RIBONUCLEASE HII"/>
    <property type="match status" value="1"/>
</dbReference>
<dbReference type="PATRIC" id="fig|1379910.4.peg.2768"/>
<dbReference type="AlphaFoldDB" id="A0A0H4VQS7"/>
<keyword evidence="10 14" id="KW-0479">Metal-binding</keyword>
<feature type="binding site" evidence="14 15">
    <location>
        <position position="17"/>
    </location>
    <ligand>
        <name>a divalent metal cation</name>
        <dbReference type="ChEBI" id="CHEBI:60240"/>
    </ligand>
</feature>
<evidence type="ECO:0000256" key="3">
    <source>
        <dbReference type="ARBA" id="ARBA00004065"/>
    </source>
</evidence>
<evidence type="ECO:0000256" key="11">
    <source>
        <dbReference type="ARBA" id="ARBA00022759"/>
    </source>
</evidence>
<evidence type="ECO:0000256" key="8">
    <source>
        <dbReference type="ARBA" id="ARBA00022490"/>
    </source>
</evidence>
<evidence type="ECO:0000256" key="15">
    <source>
        <dbReference type="PROSITE-ProRule" id="PRU01319"/>
    </source>
</evidence>
<dbReference type="GO" id="GO:0032299">
    <property type="term" value="C:ribonuclease H2 complex"/>
    <property type="evidence" value="ECO:0007669"/>
    <property type="project" value="TreeGrafter"/>
</dbReference>
<dbReference type="GO" id="GO:0043137">
    <property type="term" value="P:DNA replication, removal of RNA primer"/>
    <property type="evidence" value="ECO:0007669"/>
    <property type="project" value="TreeGrafter"/>
</dbReference>
<dbReference type="InterPro" id="IPR022898">
    <property type="entry name" value="RNase_HII"/>
</dbReference>
<evidence type="ECO:0000256" key="6">
    <source>
        <dbReference type="ARBA" id="ARBA00012180"/>
    </source>
</evidence>
<keyword evidence="13 14" id="KW-0464">Manganese</keyword>
<dbReference type="InterPro" id="IPR012337">
    <property type="entry name" value="RNaseH-like_sf"/>
</dbReference>
<dbReference type="KEGG" id="ruf:TH63_12760"/>
<feature type="domain" description="RNase H type-2" evidence="17">
    <location>
        <begin position="10"/>
        <end position="200"/>
    </location>
</feature>
<comment type="cofactor">
    <cofactor evidence="2">
        <name>Mg(2+)</name>
        <dbReference type="ChEBI" id="CHEBI:18420"/>
    </cofactor>
</comment>
<keyword evidence="11 14" id="KW-0255">Endonuclease</keyword>
<feature type="binding site" evidence="14 15">
    <location>
        <position position="16"/>
    </location>
    <ligand>
        <name>a divalent metal cation</name>
        <dbReference type="ChEBI" id="CHEBI:60240"/>
    </ligand>
</feature>
<dbReference type="GO" id="GO:0005737">
    <property type="term" value="C:cytoplasm"/>
    <property type="evidence" value="ECO:0007669"/>
    <property type="project" value="UniProtKB-SubCell"/>
</dbReference>
<dbReference type="Pfam" id="PF01351">
    <property type="entry name" value="RNase_HII"/>
    <property type="match status" value="1"/>
</dbReference>
<dbReference type="InterPro" id="IPR001352">
    <property type="entry name" value="RNase_HII/HIII"/>
</dbReference>
<dbReference type="CDD" id="cd07182">
    <property type="entry name" value="RNase_HII_bacteria_HII_like"/>
    <property type="match status" value="1"/>
</dbReference>
<gene>
    <name evidence="14" type="primary">rnhB</name>
    <name evidence="18" type="ORF">TH63_12760</name>
</gene>
<dbReference type="PANTHER" id="PTHR10954">
    <property type="entry name" value="RIBONUCLEASE H2 SUBUNIT A"/>
    <property type="match status" value="1"/>
</dbReference>
<dbReference type="GO" id="GO:0003723">
    <property type="term" value="F:RNA binding"/>
    <property type="evidence" value="ECO:0007669"/>
    <property type="project" value="UniProtKB-UniRule"/>
</dbReference>
<evidence type="ECO:0000256" key="7">
    <source>
        <dbReference type="ARBA" id="ARBA00019179"/>
    </source>
</evidence>
<feature type="binding site" evidence="14 15">
    <location>
        <position position="108"/>
    </location>
    <ligand>
        <name>a divalent metal cation</name>
        <dbReference type="ChEBI" id="CHEBI:60240"/>
    </ligand>
</feature>
<keyword evidence="12 14" id="KW-0378">Hydrolase</keyword>
<evidence type="ECO:0000313" key="19">
    <source>
        <dbReference type="Proteomes" id="UP000036458"/>
    </source>
</evidence>
<dbReference type="GO" id="GO:0004523">
    <property type="term" value="F:RNA-DNA hybrid ribonuclease activity"/>
    <property type="evidence" value="ECO:0007669"/>
    <property type="project" value="UniProtKB-UniRule"/>
</dbReference>
<keyword evidence="9 14" id="KW-0540">Nuclease</keyword>
<dbReference type="NCBIfam" id="NF000595">
    <property type="entry name" value="PRK00015.1-3"/>
    <property type="match status" value="1"/>
</dbReference>
<evidence type="ECO:0000256" key="4">
    <source>
        <dbReference type="ARBA" id="ARBA00004496"/>
    </source>
</evidence>
<evidence type="ECO:0000256" key="13">
    <source>
        <dbReference type="ARBA" id="ARBA00023211"/>
    </source>
</evidence>
<evidence type="ECO:0000256" key="2">
    <source>
        <dbReference type="ARBA" id="ARBA00001946"/>
    </source>
</evidence>
<dbReference type="SUPFAM" id="SSF53098">
    <property type="entry name" value="Ribonuclease H-like"/>
    <property type="match status" value="1"/>
</dbReference>
<proteinExistence type="inferred from homology"/>
<keyword evidence="8 14" id="KW-0963">Cytoplasm</keyword>
<comment type="similarity">
    <text evidence="5 14 16">Belongs to the RNase HII family.</text>
</comment>
<evidence type="ECO:0000259" key="17">
    <source>
        <dbReference type="PROSITE" id="PS51975"/>
    </source>
</evidence>
<dbReference type="OrthoDB" id="9803420at2"/>
<evidence type="ECO:0000256" key="5">
    <source>
        <dbReference type="ARBA" id="ARBA00007383"/>
    </source>
</evidence>
<accession>A0A0H4VQS7</accession>
<evidence type="ECO:0000256" key="10">
    <source>
        <dbReference type="ARBA" id="ARBA00022723"/>
    </source>
</evidence>
<dbReference type="EC" id="3.1.26.4" evidence="6 14"/>
<comment type="function">
    <text evidence="3 14 16">Endonuclease that specifically degrades the RNA of RNA-DNA hybrids.</text>
</comment>
<dbReference type="GO" id="GO:0030145">
    <property type="term" value="F:manganese ion binding"/>
    <property type="evidence" value="ECO:0007669"/>
    <property type="project" value="UniProtKB-UniRule"/>
</dbReference>
<reference evidence="18 19" key="1">
    <citation type="submission" date="2015-01" db="EMBL/GenBank/DDBJ databases">
        <title>Rufibacter sp./DG31D/ whole genome sequencing.</title>
        <authorList>
            <person name="Kim M.K."/>
            <person name="Srinivasan S."/>
            <person name="Lee J.-J."/>
        </authorList>
    </citation>
    <scope>NUCLEOTIDE SEQUENCE [LARGE SCALE GENOMIC DNA]</scope>
    <source>
        <strain evidence="18 19">DG31D</strain>
    </source>
</reference>
<keyword evidence="19" id="KW-1185">Reference proteome</keyword>
<evidence type="ECO:0000256" key="1">
    <source>
        <dbReference type="ARBA" id="ARBA00000077"/>
    </source>
</evidence>
<dbReference type="Proteomes" id="UP000036458">
    <property type="component" value="Chromosome"/>
</dbReference>
<comment type="cofactor">
    <cofactor evidence="14 15">
        <name>Mn(2+)</name>
        <dbReference type="ChEBI" id="CHEBI:29035"/>
    </cofactor>
    <cofactor evidence="14 15">
        <name>Mg(2+)</name>
        <dbReference type="ChEBI" id="CHEBI:18420"/>
    </cofactor>
    <text evidence="14 15">Manganese or magnesium. Binds 1 divalent metal ion per monomer in the absence of substrate. May bind a second metal ion after substrate binding.</text>
</comment>
<name>A0A0H4VQS7_9BACT</name>
<dbReference type="STRING" id="1379910.TH63_12760"/>
<dbReference type="RefSeq" id="WP_048921270.1">
    <property type="nucleotide sequence ID" value="NZ_CP010777.1"/>
</dbReference>
<dbReference type="HAMAP" id="MF_00052_B">
    <property type="entry name" value="RNase_HII_B"/>
    <property type="match status" value="1"/>
</dbReference>
<dbReference type="PROSITE" id="PS51975">
    <property type="entry name" value="RNASE_H_2"/>
    <property type="match status" value="1"/>
</dbReference>
<comment type="catalytic activity">
    <reaction evidence="1 14 15 16">
        <text>Endonucleolytic cleavage to 5'-phosphomonoester.</text>
        <dbReference type="EC" id="3.1.26.4"/>
    </reaction>
</comment>
<comment type="subcellular location">
    <subcellularLocation>
        <location evidence="4 14">Cytoplasm</location>
    </subcellularLocation>
</comment>
<dbReference type="Gene3D" id="3.30.420.10">
    <property type="entry name" value="Ribonuclease H-like superfamily/Ribonuclease H"/>
    <property type="match status" value="1"/>
</dbReference>
<evidence type="ECO:0000256" key="14">
    <source>
        <dbReference type="HAMAP-Rule" id="MF_00052"/>
    </source>
</evidence>
<evidence type="ECO:0000313" key="18">
    <source>
        <dbReference type="EMBL" id="AKQ46297.1"/>
    </source>
</evidence>
<dbReference type="InterPro" id="IPR036397">
    <property type="entry name" value="RNaseH_sf"/>
</dbReference>
<evidence type="ECO:0000256" key="16">
    <source>
        <dbReference type="RuleBase" id="RU003515"/>
    </source>
</evidence>
<organism evidence="18 19">
    <name type="scientific">Rufibacter radiotolerans</name>
    <dbReference type="NCBI Taxonomy" id="1379910"/>
    <lineage>
        <taxon>Bacteria</taxon>
        <taxon>Pseudomonadati</taxon>
        <taxon>Bacteroidota</taxon>
        <taxon>Cytophagia</taxon>
        <taxon>Cytophagales</taxon>
        <taxon>Hymenobacteraceae</taxon>
        <taxon>Rufibacter</taxon>
    </lineage>
</organism>
<evidence type="ECO:0000256" key="9">
    <source>
        <dbReference type="ARBA" id="ARBA00022722"/>
    </source>
</evidence>
<protein>
    <recommendedName>
        <fullName evidence="7 14">Ribonuclease HII</fullName>
        <shortName evidence="14">RNase HII</shortName>
        <ecNumber evidence="6 14">3.1.26.4</ecNumber>
    </recommendedName>
</protein>
<dbReference type="GO" id="GO:0006298">
    <property type="term" value="P:mismatch repair"/>
    <property type="evidence" value="ECO:0007669"/>
    <property type="project" value="TreeGrafter"/>
</dbReference>
<dbReference type="InterPro" id="IPR024567">
    <property type="entry name" value="RNase_HII/HIII_dom"/>
</dbReference>
<sequence length="203" mass="22726">MLIANYSGKTWEVGLDEAGRGCLAGPVVASAVVLPSDYFHPLLTDSKLLNARQRDLLREEVIKNAIHWAVAQVSPQEIDEINILKASFLAMHRALDQLPIAPEYLLVDGNRFTPYKEVPHACMVKGDSRFFSIAAASILAKTHRDDLMRSLAIEYPQYGWEQNAGYPTKTHRAAIAQYGTCAHHRLTFRLLAEPLEEALSEER</sequence>
<dbReference type="EMBL" id="CP010777">
    <property type="protein sequence ID" value="AKQ46297.1"/>
    <property type="molecule type" value="Genomic_DNA"/>
</dbReference>